<evidence type="ECO:0000256" key="7">
    <source>
        <dbReference type="SAM" id="Phobius"/>
    </source>
</evidence>
<evidence type="ECO:0000259" key="8">
    <source>
        <dbReference type="Pfam" id="PF20684"/>
    </source>
</evidence>
<dbReference type="InterPro" id="IPR052337">
    <property type="entry name" value="SAT4-like"/>
</dbReference>
<reference evidence="9" key="2">
    <citation type="submission" date="2023-05" db="EMBL/GenBank/DDBJ databases">
        <authorList>
            <consortium name="Lawrence Berkeley National Laboratory"/>
            <person name="Steindorff A."/>
            <person name="Hensen N."/>
            <person name="Bonometti L."/>
            <person name="Westerberg I."/>
            <person name="Brannstrom I.O."/>
            <person name="Guillou S."/>
            <person name="Cros-Aarteil S."/>
            <person name="Calhoun S."/>
            <person name="Haridas S."/>
            <person name="Kuo A."/>
            <person name="Mondo S."/>
            <person name="Pangilinan J."/>
            <person name="Riley R."/>
            <person name="Labutti K."/>
            <person name="Andreopoulos B."/>
            <person name="Lipzen A."/>
            <person name="Chen C."/>
            <person name="Yanf M."/>
            <person name="Daum C."/>
            <person name="Ng V."/>
            <person name="Clum A."/>
            <person name="Ohm R."/>
            <person name="Martin F."/>
            <person name="Silar P."/>
            <person name="Natvig D."/>
            <person name="Lalanne C."/>
            <person name="Gautier V."/>
            <person name="Ament-Velasquez S.L."/>
            <person name="Kruys A."/>
            <person name="Hutchinson M.I."/>
            <person name="Powell A.J."/>
            <person name="Barry K."/>
            <person name="Miller A.N."/>
            <person name="Grigoriev I.V."/>
            <person name="Debuchy R."/>
            <person name="Gladieux P."/>
            <person name="Thoren M.H."/>
            <person name="Johannesson H."/>
        </authorList>
    </citation>
    <scope>NUCLEOTIDE SEQUENCE</scope>
    <source>
        <strain evidence="9">PSN309</strain>
    </source>
</reference>
<feature type="transmembrane region" description="Helical" evidence="7">
    <location>
        <begin position="187"/>
        <end position="209"/>
    </location>
</feature>
<dbReference type="Pfam" id="PF20684">
    <property type="entry name" value="Fung_rhodopsin"/>
    <property type="match status" value="1"/>
</dbReference>
<evidence type="ECO:0000256" key="5">
    <source>
        <dbReference type="ARBA" id="ARBA00038359"/>
    </source>
</evidence>
<gene>
    <name evidence="9" type="ORF">QBC35DRAFT_508616</name>
</gene>
<sequence length="385" mass="42242">MATTDETPVLEDIDRGASLQAAYWSMFAIASVFFLLRVWARCIKRIFVAEDALLAAGWICLLTAGILLHHGVSHGGARHFIFLSPEQKLLALKLQFIVLVIGIASTTFGKVAVGLTILRIVSNTTAHNWKKTAVLITMVLTVSCSIIDILLLTFQCRDPRVLWDLEIAATAQCVDKRVPAEFNTFTAAFHTFTDFFYSFLAMIIVWGLNMSLKKRLSLMAVLGLTIVTGIACAFKTHLSAKLVKQSGDRTWDPYDLYIWAGVEAMLILVCGSIPALRPLWQLFRGQGYGYKYDSSGYAARGGGTKLVNPRENNNSTRGMLYGTKSHQAQVTDTELGNLATLGSPTPRKIGTPMSTENDDISGSLEGIQVVTEVNVTRSASQRGRL</sequence>
<comment type="similarity">
    <text evidence="5">Belongs to the SAT4 family.</text>
</comment>
<feature type="transmembrane region" description="Helical" evidence="7">
    <location>
        <begin position="133"/>
        <end position="154"/>
    </location>
</feature>
<evidence type="ECO:0000256" key="4">
    <source>
        <dbReference type="ARBA" id="ARBA00023136"/>
    </source>
</evidence>
<evidence type="ECO:0000313" key="10">
    <source>
        <dbReference type="Proteomes" id="UP001302126"/>
    </source>
</evidence>
<evidence type="ECO:0000256" key="2">
    <source>
        <dbReference type="ARBA" id="ARBA00022692"/>
    </source>
</evidence>
<keyword evidence="10" id="KW-1185">Reference proteome</keyword>
<evidence type="ECO:0000256" key="3">
    <source>
        <dbReference type="ARBA" id="ARBA00022989"/>
    </source>
</evidence>
<dbReference type="GO" id="GO:0016020">
    <property type="term" value="C:membrane"/>
    <property type="evidence" value="ECO:0007669"/>
    <property type="project" value="UniProtKB-SubCell"/>
</dbReference>
<keyword evidence="3 7" id="KW-1133">Transmembrane helix</keyword>
<comment type="caution">
    <text evidence="9">The sequence shown here is derived from an EMBL/GenBank/DDBJ whole genome shotgun (WGS) entry which is preliminary data.</text>
</comment>
<protein>
    <recommendedName>
        <fullName evidence="8">Rhodopsin domain-containing protein</fullName>
    </recommendedName>
</protein>
<keyword evidence="4 7" id="KW-0472">Membrane</keyword>
<feature type="transmembrane region" description="Helical" evidence="7">
    <location>
        <begin position="21"/>
        <end position="40"/>
    </location>
</feature>
<feature type="region of interest" description="Disordered" evidence="6">
    <location>
        <begin position="338"/>
        <end position="360"/>
    </location>
</feature>
<comment type="subcellular location">
    <subcellularLocation>
        <location evidence="1">Membrane</location>
        <topology evidence="1">Multi-pass membrane protein</topology>
    </subcellularLocation>
</comment>
<name>A0AAN7AEN6_9PEZI</name>
<dbReference type="Proteomes" id="UP001302126">
    <property type="component" value="Unassembled WGS sequence"/>
</dbReference>
<dbReference type="EMBL" id="MU864573">
    <property type="protein sequence ID" value="KAK4183145.1"/>
    <property type="molecule type" value="Genomic_DNA"/>
</dbReference>
<organism evidence="9 10">
    <name type="scientific">Podospora australis</name>
    <dbReference type="NCBI Taxonomy" id="1536484"/>
    <lineage>
        <taxon>Eukaryota</taxon>
        <taxon>Fungi</taxon>
        <taxon>Dikarya</taxon>
        <taxon>Ascomycota</taxon>
        <taxon>Pezizomycotina</taxon>
        <taxon>Sordariomycetes</taxon>
        <taxon>Sordariomycetidae</taxon>
        <taxon>Sordariales</taxon>
        <taxon>Podosporaceae</taxon>
        <taxon>Podospora</taxon>
    </lineage>
</organism>
<keyword evidence="2 7" id="KW-0812">Transmembrane</keyword>
<dbReference type="InterPro" id="IPR049326">
    <property type="entry name" value="Rhodopsin_dom_fungi"/>
</dbReference>
<reference evidence="9" key="1">
    <citation type="journal article" date="2023" name="Mol. Phylogenet. Evol.">
        <title>Genome-scale phylogeny and comparative genomics of the fungal order Sordariales.</title>
        <authorList>
            <person name="Hensen N."/>
            <person name="Bonometti L."/>
            <person name="Westerberg I."/>
            <person name="Brannstrom I.O."/>
            <person name="Guillou S."/>
            <person name="Cros-Aarteil S."/>
            <person name="Calhoun S."/>
            <person name="Haridas S."/>
            <person name="Kuo A."/>
            <person name="Mondo S."/>
            <person name="Pangilinan J."/>
            <person name="Riley R."/>
            <person name="LaButti K."/>
            <person name="Andreopoulos B."/>
            <person name="Lipzen A."/>
            <person name="Chen C."/>
            <person name="Yan M."/>
            <person name="Daum C."/>
            <person name="Ng V."/>
            <person name="Clum A."/>
            <person name="Steindorff A."/>
            <person name="Ohm R.A."/>
            <person name="Martin F."/>
            <person name="Silar P."/>
            <person name="Natvig D.O."/>
            <person name="Lalanne C."/>
            <person name="Gautier V."/>
            <person name="Ament-Velasquez S.L."/>
            <person name="Kruys A."/>
            <person name="Hutchinson M.I."/>
            <person name="Powell A.J."/>
            <person name="Barry K."/>
            <person name="Miller A.N."/>
            <person name="Grigoriev I.V."/>
            <person name="Debuchy R."/>
            <person name="Gladieux P."/>
            <person name="Hiltunen Thoren M."/>
            <person name="Johannesson H."/>
        </authorList>
    </citation>
    <scope>NUCLEOTIDE SEQUENCE</scope>
    <source>
        <strain evidence="9">PSN309</strain>
    </source>
</reference>
<feature type="transmembrane region" description="Helical" evidence="7">
    <location>
        <begin position="92"/>
        <end position="121"/>
    </location>
</feature>
<dbReference type="PANTHER" id="PTHR33048:SF155">
    <property type="entry name" value="INTEGRAL MEMBRANE PROTEIN"/>
    <property type="match status" value="1"/>
</dbReference>
<feature type="transmembrane region" description="Helical" evidence="7">
    <location>
        <begin position="216"/>
        <end position="236"/>
    </location>
</feature>
<evidence type="ECO:0000256" key="6">
    <source>
        <dbReference type="SAM" id="MobiDB-lite"/>
    </source>
</evidence>
<accession>A0AAN7AEN6</accession>
<dbReference type="PANTHER" id="PTHR33048">
    <property type="entry name" value="PTH11-LIKE INTEGRAL MEMBRANE PROTEIN (AFU_ORTHOLOGUE AFUA_5G11245)"/>
    <property type="match status" value="1"/>
</dbReference>
<proteinExistence type="inferred from homology"/>
<feature type="domain" description="Rhodopsin" evidence="8">
    <location>
        <begin position="36"/>
        <end position="281"/>
    </location>
</feature>
<evidence type="ECO:0000256" key="1">
    <source>
        <dbReference type="ARBA" id="ARBA00004141"/>
    </source>
</evidence>
<feature type="transmembrane region" description="Helical" evidence="7">
    <location>
        <begin position="52"/>
        <end position="72"/>
    </location>
</feature>
<evidence type="ECO:0000313" key="9">
    <source>
        <dbReference type="EMBL" id="KAK4183145.1"/>
    </source>
</evidence>
<dbReference type="AlphaFoldDB" id="A0AAN7AEN6"/>
<feature type="transmembrane region" description="Helical" evidence="7">
    <location>
        <begin position="256"/>
        <end position="276"/>
    </location>
</feature>